<keyword evidence="9" id="KW-0007">Acetylation</keyword>
<keyword evidence="6" id="KW-0967">Endosome</keyword>
<dbReference type="PROSITE" id="PS50866">
    <property type="entry name" value="GOLD"/>
    <property type="match status" value="1"/>
</dbReference>
<dbReference type="SUPFAM" id="SSF101576">
    <property type="entry name" value="Supernatant protein factor (SPF), C-terminal domain"/>
    <property type="match status" value="1"/>
</dbReference>
<feature type="coiled-coil region" evidence="16">
    <location>
        <begin position="1152"/>
        <end position="1218"/>
    </location>
</feature>
<dbReference type="InterPro" id="IPR004012">
    <property type="entry name" value="Run_dom"/>
</dbReference>
<dbReference type="SUPFAM" id="SSF57903">
    <property type="entry name" value="FYVE/PHD zinc finger"/>
    <property type="match status" value="1"/>
</dbReference>
<evidence type="ECO:0000256" key="10">
    <source>
        <dbReference type="ARBA" id="ARBA00023054"/>
    </source>
</evidence>
<feature type="domain" description="GOLD" evidence="21">
    <location>
        <begin position="1408"/>
        <end position="1537"/>
    </location>
</feature>
<evidence type="ECO:0000256" key="12">
    <source>
        <dbReference type="ARBA" id="ARBA00023329"/>
    </source>
</evidence>
<evidence type="ECO:0000256" key="4">
    <source>
        <dbReference type="ARBA" id="ARBA00022553"/>
    </source>
</evidence>
<feature type="compositionally biased region" description="Low complexity" evidence="17">
    <location>
        <begin position="1320"/>
        <end position="1332"/>
    </location>
</feature>
<dbReference type="FunFam" id="2.60.120.680:FF:000004">
    <property type="entry name" value="FYVE and coiled-coil domain containing 1"/>
    <property type="match status" value="1"/>
</dbReference>
<reference evidence="23" key="1">
    <citation type="journal article" date="2007" name="Science">
        <title>Evolutionary and biomedical insights from the rhesus macaque genome.</title>
        <authorList>
            <person name="Gibbs R.A."/>
            <person name="Rogers J."/>
            <person name="Katze M.G."/>
            <person name="Bumgarner R."/>
            <person name="Weinstock G.M."/>
            <person name="Mardis E.R."/>
            <person name="Remington K.A."/>
            <person name="Strausberg R.L."/>
            <person name="Venter J.C."/>
            <person name="Wilson R.K."/>
            <person name="Batzer M.A."/>
            <person name="Bustamante C.D."/>
            <person name="Eichler E.E."/>
            <person name="Hahn M.W."/>
            <person name="Hardison R.C."/>
            <person name="Makova K.D."/>
            <person name="Miller W."/>
            <person name="Milosavljevic A."/>
            <person name="Palermo R.E."/>
            <person name="Siepel A."/>
            <person name="Sikela J.M."/>
            <person name="Attaway T."/>
            <person name="Bell S."/>
            <person name="Bernard K.E."/>
            <person name="Buhay C.J."/>
            <person name="Chandrabose M.N."/>
            <person name="Dao M."/>
            <person name="Davis C."/>
            <person name="Delehaunty K.D."/>
            <person name="Ding Y."/>
            <person name="Dinh H.H."/>
            <person name="Dugan-Rocha S."/>
            <person name="Fulton L.A."/>
            <person name="Gabisi R.A."/>
            <person name="Garner T.T."/>
            <person name="Godfrey J."/>
            <person name="Hawes A.C."/>
            <person name="Hernandez J."/>
            <person name="Hines S."/>
            <person name="Holder M."/>
            <person name="Hume J."/>
            <person name="Jhangiani S.N."/>
            <person name="Joshi V."/>
            <person name="Khan Z.M."/>
            <person name="Kirkness E.F."/>
            <person name="Cree A."/>
            <person name="Fowler R.G."/>
            <person name="Lee S."/>
            <person name="Lewis L.R."/>
            <person name="Li Z."/>
            <person name="Liu Y.-S."/>
            <person name="Moore S.M."/>
            <person name="Muzny D."/>
            <person name="Nazareth L.V."/>
            <person name="Ngo D.N."/>
            <person name="Okwuonu G.O."/>
            <person name="Pai G."/>
            <person name="Parker D."/>
            <person name="Paul H.A."/>
            <person name="Pfannkoch C."/>
            <person name="Pohl C.S."/>
            <person name="Rogers Y.-H.C."/>
            <person name="Ruiz S.J."/>
            <person name="Sabo A."/>
            <person name="Santibanez J."/>
            <person name="Schneider B.W."/>
            <person name="Smith S.M."/>
            <person name="Sodergren E."/>
            <person name="Svatek A.F."/>
            <person name="Utterback T.R."/>
            <person name="Vattathil S."/>
            <person name="Warren W."/>
            <person name="White C.S."/>
            <person name="Chinwalla A.T."/>
            <person name="Feng Y."/>
            <person name="Halpern A.L."/>
            <person name="Hillier L.W."/>
            <person name="Huang X."/>
            <person name="Minx P."/>
            <person name="Nelson J.O."/>
            <person name="Pepin K.H."/>
            <person name="Qin X."/>
            <person name="Sutton G.G."/>
            <person name="Venter E."/>
            <person name="Walenz B.P."/>
            <person name="Wallis J.W."/>
            <person name="Worley K.C."/>
            <person name="Yang S.-P."/>
            <person name="Jones S.M."/>
            <person name="Marra M.A."/>
            <person name="Rocchi M."/>
            <person name="Schein J.E."/>
            <person name="Baertsch R."/>
            <person name="Clarke L."/>
            <person name="Csuros M."/>
            <person name="Glasscock J."/>
            <person name="Harris R.A."/>
            <person name="Havlak P."/>
            <person name="Jackson A.R."/>
            <person name="Jiang H."/>
            <person name="Liu Y."/>
            <person name="Messina D.N."/>
            <person name="Shen Y."/>
            <person name="Song H.X.-Z."/>
            <person name="Wylie T."/>
            <person name="Zhang L."/>
            <person name="Birney E."/>
            <person name="Han K."/>
            <person name="Konkel M.K."/>
            <person name="Lee J."/>
            <person name="Smit A.F.A."/>
            <person name="Ullmer B."/>
            <person name="Wang H."/>
            <person name="Xing J."/>
            <person name="Burhans R."/>
            <person name="Cheng Z."/>
            <person name="Karro J.E."/>
            <person name="Ma J."/>
            <person name="Raney B."/>
            <person name="She X."/>
            <person name="Cox M.J."/>
            <person name="Demuth J.P."/>
            <person name="Dumas L.J."/>
            <person name="Han S.-G."/>
            <person name="Hopkins J."/>
            <person name="Karimpour-Fard A."/>
            <person name="Kim Y.H."/>
            <person name="Pollack J.R."/>
            <person name="Vinar T."/>
            <person name="Addo-Quaye C."/>
            <person name="Degenhardt J."/>
            <person name="Denby A."/>
            <person name="Hubisz M.J."/>
            <person name="Indap A."/>
            <person name="Kosiol C."/>
            <person name="Lahn B.T."/>
            <person name="Lawson H.A."/>
            <person name="Marklein A."/>
            <person name="Nielsen R."/>
            <person name="Vallender E.J."/>
            <person name="Clark A.G."/>
            <person name="Ferguson B."/>
            <person name="Hernandez R.D."/>
            <person name="Hirani K."/>
            <person name="Kehrer-Sawatzki H."/>
            <person name="Kolb J."/>
            <person name="Patil S."/>
            <person name="Pu L.-L."/>
            <person name="Ren Y."/>
            <person name="Smith D.G."/>
            <person name="Wheeler D.A."/>
            <person name="Schenck I."/>
            <person name="Ball E.V."/>
            <person name="Chen R."/>
            <person name="Cooper D.N."/>
            <person name="Giardine B."/>
            <person name="Hsu F."/>
            <person name="Kent W.J."/>
            <person name="Lesk A."/>
            <person name="Nelson D.L."/>
            <person name="O'brien W.E."/>
            <person name="Pruefer K."/>
            <person name="Stenson P.D."/>
            <person name="Wallace J.C."/>
            <person name="Ke H."/>
            <person name="Liu X.-M."/>
            <person name="Wang P."/>
            <person name="Xiang A.P."/>
            <person name="Yang F."/>
            <person name="Barber G.P."/>
            <person name="Haussler D."/>
            <person name="Karolchik D."/>
            <person name="Kern A.D."/>
            <person name="Kuhn R.M."/>
            <person name="Smith K.E."/>
            <person name="Zwieg A.S."/>
        </authorList>
    </citation>
    <scope>NUCLEOTIDE SEQUENCE [LARGE SCALE GENOMIC DNA]</scope>
    <source>
        <strain evidence="23">17573</strain>
    </source>
</reference>
<dbReference type="PROSITE" id="PS50826">
    <property type="entry name" value="RUN"/>
    <property type="match status" value="1"/>
</dbReference>
<dbReference type="CDD" id="cd17698">
    <property type="entry name" value="RUN_FYCO1"/>
    <property type="match status" value="1"/>
</dbReference>
<feature type="coiled-coil region" evidence="16">
    <location>
        <begin position="297"/>
        <end position="352"/>
    </location>
</feature>
<keyword evidence="11" id="KW-0458">Lysosome</keyword>
<keyword evidence="8" id="KW-0862">Zinc</keyword>
<dbReference type="Proteomes" id="UP000006718">
    <property type="component" value="Chromosome 2"/>
</dbReference>
<dbReference type="Gene3D" id="3.30.40.10">
    <property type="entry name" value="Zinc/RING finger domain, C3HC4 (zinc finger)"/>
    <property type="match status" value="1"/>
</dbReference>
<dbReference type="SMART" id="SM00064">
    <property type="entry name" value="FYVE"/>
    <property type="match status" value="1"/>
</dbReference>
<evidence type="ECO:0000259" key="20">
    <source>
        <dbReference type="PROSITE" id="PS50826"/>
    </source>
</evidence>
<keyword evidence="18" id="KW-1133">Transmembrane helix</keyword>
<organism evidence="22 23">
    <name type="scientific">Macaca mulatta</name>
    <name type="common">Rhesus macaque</name>
    <dbReference type="NCBI Taxonomy" id="9544"/>
    <lineage>
        <taxon>Eukaryota</taxon>
        <taxon>Metazoa</taxon>
        <taxon>Chordata</taxon>
        <taxon>Craniata</taxon>
        <taxon>Vertebrata</taxon>
        <taxon>Euteleostomi</taxon>
        <taxon>Mammalia</taxon>
        <taxon>Eutheria</taxon>
        <taxon>Euarchontoglires</taxon>
        <taxon>Primates</taxon>
        <taxon>Haplorrhini</taxon>
        <taxon>Catarrhini</taxon>
        <taxon>Cercopithecidae</taxon>
        <taxon>Cercopithecinae</taxon>
        <taxon>Macaca</taxon>
    </lineage>
</organism>
<feature type="region of interest" description="Disordered" evidence="17">
    <location>
        <begin position="1365"/>
        <end position="1401"/>
    </location>
</feature>
<dbReference type="InParanoid" id="A0A5F8APG7"/>
<dbReference type="InterPro" id="IPR047337">
    <property type="entry name" value="FYVE_FYCO1"/>
</dbReference>
<dbReference type="ExpressionAtlas" id="A0A5F8APG7">
    <property type="expression patterns" value="baseline"/>
</dbReference>
<dbReference type="GeneTree" id="ENSGT00940000154044"/>
<evidence type="ECO:0000256" key="13">
    <source>
        <dbReference type="ARBA" id="ARBA00055152"/>
    </source>
</evidence>
<sequence>MQITSPGWWTDNGKQEMCPVNKHCKISVSSQDISTLPDLELYLMDTYIPFYVSEVLCITDHLLLMLPGLFLLLFLSLVTIWLHVPICCLKDAVTELSKEFQEAGEPITDDSTSLHKFSYKLEYLLQFDQKEKATLLGNKKDYWDYFCACLAKVKGANDGIRFVKSISELRTSLGKGRAFIRYSLVHQRLADTLQQCFMNTKVTSDWFYARSPFLQPKLSSDIVGQLYELTEVQFDLASRGYDLDAAWPTFARRTLATGSSAYLWKPPSRSSSMSSLVSSYLQTQEMVSNFDLNSPLNNEALEGFDEMRLELDQLEVREKQLQERMQQLDRENQELRAAVSLQEEQLQTERERGRTAAEDNVRLTCLVAELQKQWEVTQATQNTVKELQTCLQALELGAAEKEEDYHTALRRLESMLQPLAQELKATRDSLGQKNQHLASIPDWLAMAQQKADTAPDTKGQQEPIPSDAAREIQELGEKLRALERERTKVEEVNRQQSAQLEQLVKELQLKEDAWASLERLVKETAPLQEELSGKGQEADQLWQRLQELLVHSSSREQELAELRREKKQQQEEKELLEQEVRSLTRQLQFLETQLAQVSQHVSDLEEQKKQLIQDKDHLSQKVGALERLAGQPGPELPVAGEKNEALVPVNSSLQEACGKPEEEQRGLQEAQLDDTKVQEGSQEEELRQANRELEKELQNVVGRNQLLEGKLQALQADYQALQQREAAIQGSLASLEAEQASIRHLGDQMEASLLAVRKAKEAMKAKVAEKEATLQSKEGECQQLREEVEQCRQLAEARHRELRALESQCQQQTQLIEVLTAEKGQQGVGPPPDNEARELAAQLALSQAQLEVHQGEAERLQAQVVDLQAKMQAALDDQDKVQSQLSMAEAVLREHKTLVQQLKEQNEALNRAHVQELLQCSEREGALQEERTSKAQQRDEELRALQKLSQAKCSSKEAQLEHAELQEQLHRANTDTAELGIQVCTLTMEKEQVEKALACAVQELQDAKEAASREREGLERQVAGLQQEKESLQEKLKAAKAAADSLPGLQAQLTQAEQRAQSLQEAARQELDTLKFQLSAEIMDYQSRLKNAGEECRSLRGQLEEQGRQLQAAEEAVGKLKATQADMGEKLSCTSNHLAECQAAMLRKDEEGAALREDLERTQKELEKATTKIQEYYNKLCQEVTNRERNDQKMLADLDDLNRTKKYLEERLIELLRDKDALWQKSDALEFQQKLSAEDRWLGDTEANHCLDCKREFSWMMRRHHCRICGRIFCYYCCNNYVLSKHSAKKERCCRACFQKLSEGPGSPDSAGSGTSQGEPSPALSPASPGPQAIGGQGANTDYRPPDDAVFDIITDEELCQIQESGSSLPETPTETDSLDPNVAEQDTTSTSLTPEDTEDMPVGQDAEICLLKSGELMIKVPLTVDEIASFGEGSRELFVRSSTYSLIPITVAEAGLTISWVFSSDPKSISFSVVFQEAEDTPLDQCKVLIPTTRCNSHKENIQGQLKVRTPGIYMLIFDNTFSRFVSKKVFYHLTVDRPVIYDGSDFL</sequence>
<evidence type="ECO:0000259" key="21">
    <source>
        <dbReference type="PROSITE" id="PS50866"/>
    </source>
</evidence>
<feature type="domain" description="FYVE-type" evidence="19">
    <location>
        <begin position="1244"/>
        <end position="1302"/>
    </location>
</feature>
<evidence type="ECO:0000256" key="15">
    <source>
        <dbReference type="PROSITE-ProRule" id="PRU00091"/>
    </source>
</evidence>
<reference evidence="22" key="3">
    <citation type="submission" date="2025-08" db="UniProtKB">
        <authorList>
            <consortium name="Ensembl"/>
        </authorList>
    </citation>
    <scope>IDENTIFICATION</scope>
    <source>
        <strain evidence="22">17573</strain>
    </source>
</reference>
<gene>
    <name evidence="22 24" type="primary">FYCO1</name>
</gene>
<dbReference type="Pfam" id="PF01363">
    <property type="entry name" value="FYVE"/>
    <property type="match status" value="1"/>
</dbReference>
<evidence type="ECO:0000256" key="16">
    <source>
        <dbReference type="SAM" id="Coils"/>
    </source>
</evidence>
<protein>
    <recommendedName>
        <fullName evidence="14">FYVE and coiled-coil domain-containing protein 1</fullName>
    </recommendedName>
</protein>
<dbReference type="Gene3D" id="1.20.58.900">
    <property type="match status" value="1"/>
</dbReference>
<evidence type="ECO:0000256" key="8">
    <source>
        <dbReference type="ARBA" id="ARBA00022833"/>
    </source>
</evidence>
<dbReference type="VGNC" id="VGNC:72722">
    <property type="gene designation" value="FYCO1"/>
</dbReference>
<dbReference type="GO" id="GO:0005764">
    <property type="term" value="C:lysosome"/>
    <property type="evidence" value="ECO:0000318"/>
    <property type="project" value="GO_Central"/>
</dbReference>
<evidence type="ECO:0000256" key="9">
    <source>
        <dbReference type="ARBA" id="ARBA00022990"/>
    </source>
</evidence>
<dbReference type="Bgee" id="ENSMMUG00000023585">
    <property type="expression patterns" value="Expressed in hindlimb stylopod muscle and 20 other cell types or tissues"/>
</dbReference>
<reference evidence="22" key="2">
    <citation type="submission" date="2019-01" db="EMBL/GenBank/DDBJ databases">
        <authorList>
            <person name="Graves T."/>
            <person name="Eichler E.E."/>
            <person name="Wilson R.K."/>
        </authorList>
    </citation>
    <scope>NUCLEOTIDE SEQUENCE [LARGE SCALE GENOMIC DNA]</scope>
    <source>
        <strain evidence="22">17573</strain>
    </source>
</reference>
<dbReference type="GO" id="GO:0005770">
    <property type="term" value="C:late endosome"/>
    <property type="evidence" value="ECO:0000318"/>
    <property type="project" value="GO_Central"/>
</dbReference>
<feature type="compositionally biased region" description="Polar residues" evidence="17">
    <location>
        <begin position="1365"/>
        <end position="1376"/>
    </location>
</feature>
<dbReference type="GO" id="GO:0005794">
    <property type="term" value="C:Golgi apparatus"/>
    <property type="evidence" value="ECO:0007669"/>
    <property type="project" value="Ensembl"/>
</dbReference>
<dbReference type="VEuPathDB" id="HostDB:ENSMMUG00000023585"/>
<dbReference type="GO" id="GO:0008270">
    <property type="term" value="F:zinc ion binding"/>
    <property type="evidence" value="ECO:0007669"/>
    <property type="project" value="UniProtKB-KW"/>
</dbReference>
<keyword evidence="12" id="KW-0968">Cytoplasmic vesicle</keyword>
<feature type="compositionally biased region" description="Polar residues" evidence="17">
    <location>
        <begin position="1310"/>
        <end position="1319"/>
    </location>
</feature>
<dbReference type="InterPro" id="IPR037213">
    <property type="entry name" value="Run_dom_sf"/>
</dbReference>
<dbReference type="PANTHER" id="PTHR46753:SF2">
    <property type="entry name" value="FYVE AND COILED-COIL DOMAIN-CONTAINING PROTEIN 1"/>
    <property type="match status" value="1"/>
</dbReference>
<evidence type="ECO:0000256" key="17">
    <source>
        <dbReference type="SAM" id="MobiDB-lite"/>
    </source>
</evidence>
<dbReference type="OMA" id="KERCCSD"/>
<accession>A0A5F8APG7</accession>
<keyword evidence="18" id="KW-0472">Membrane</keyword>
<feature type="region of interest" description="Disordered" evidence="17">
    <location>
        <begin position="658"/>
        <end position="684"/>
    </location>
</feature>
<dbReference type="GO" id="GO:0005776">
    <property type="term" value="C:autophagosome"/>
    <property type="evidence" value="ECO:0000318"/>
    <property type="project" value="GO_Central"/>
</dbReference>
<evidence type="ECO:0000313" key="22">
    <source>
        <dbReference type="Ensembl" id="ENSMMUP00000078821.1"/>
    </source>
</evidence>
<evidence type="ECO:0000313" key="23">
    <source>
        <dbReference type="Proteomes" id="UP000006718"/>
    </source>
</evidence>
<feature type="transmembrane region" description="Helical" evidence="18">
    <location>
        <begin position="62"/>
        <end position="84"/>
    </location>
</feature>
<dbReference type="CDD" id="cd15726">
    <property type="entry name" value="FYVE_FYCO1"/>
    <property type="match status" value="1"/>
</dbReference>
<feature type="domain" description="RUN" evidence="20">
    <location>
        <begin position="108"/>
        <end position="241"/>
    </location>
</feature>
<dbReference type="SMR" id="A0A5F8APG7"/>
<keyword evidence="5" id="KW-0479">Metal-binding</keyword>
<reference evidence="22" key="4">
    <citation type="submission" date="2025-09" db="UniProtKB">
        <authorList>
            <consortium name="Ensembl"/>
        </authorList>
    </citation>
    <scope>IDENTIFICATION</scope>
    <source>
        <strain evidence="22">17573</strain>
    </source>
</reference>
<dbReference type="PANTHER" id="PTHR46753">
    <property type="entry name" value="FYVE AND COILED-COIL DOMAIN-CONTAINING PROTEIN 1"/>
    <property type="match status" value="1"/>
</dbReference>
<evidence type="ECO:0000256" key="7">
    <source>
        <dbReference type="ARBA" id="ARBA00022771"/>
    </source>
</evidence>
<dbReference type="Ensembl" id="ENSMMUT00000103484.1">
    <property type="protein sequence ID" value="ENSMMUP00000078821.1"/>
    <property type="gene ID" value="ENSMMUG00000023585.4"/>
</dbReference>
<dbReference type="InterPro" id="IPR009038">
    <property type="entry name" value="GOLD_dom"/>
</dbReference>
<evidence type="ECO:0000256" key="3">
    <source>
        <dbReference type="ARBA" id="ARBA00004419"/>
    </source>
</evidence>
<evidence type="ECO:0000256" key="2">
    <source>
        <dbReference type="ARBA" id="ARBA00004371"/>
    </source>
</evidence>
<dbReference type="PROSITE" id="PS50178">
    <property type="entry name" value="ZF_FYVE"/>
    <property type="match status" value="1"/>
</dbReference>
<comment type="function">
    <text evidence="13">May mediate microtubule plus end-directed vesicle transport.</text>
</comment>
<evidence type="ECO:0000259" key="19">
    <source>
        <dbReference type="PROSITE" id="PS50178"/>
    </source>
</evidence>
<dbReference type="InterPro" id="IPR047336">
    <property type="entry name" value="RUN_FYCO1"/>
</dbReference>
<keyword evidence="18" id="KW-0812">Transmembrane</keyword>
<dbReference type="FunFam" id="1.20.58.900:FF:000010">
    <property type="entry name" value="FYVE and coiled-coil domain containing 1"/>
    <property type="match status" value="1"/>
</dbReference>
<name>A0A5F8APG7_MACMU</name>
<dbReference type="InterPro" id="IPR011011">
    <property type="entry name" value="Znf_FYVE_PHD"/>
</dbReference>
<evidence type="ECO:0000256" key="1">
    <source>
        <dbReference type="ARBA" id="ARBA00004177"/>
    </source>
</evidence>
<dbReference type="InterPro" id="IPR017455">
    <property type="entry name" value="Znf_FYVE-rel"/>
</dbReference>
<dbReference type="GO" id="GO:0072383">
    <property type="term" value="P:plus-end-directed vesicle transport along microtubule"/>
    <property type="evidence" value="ECO:0000318"/>
    <property type="project" value="GO_Central"/>
</dbReference>
<keyword evidence="4" id="KW-0597">Phosphoprotein</keyword>
<evidence type="ECO:0000256" key="14">
    <source>
        <dbReference type="ARBA" id="ARBA00073225"/>
    </source>
</evidence>
<dbReference type="InterPro" id="IPR000306">
    <property type="entry name" value="Znf_FYVE"/>
</dbReference>
<proteinExistence type="predicted"/>
<dbReference type="FunCoup" id="A0A5F8APG7">
    <property type="interactions" value="1314"/>
</dbReference>
<dbReference type="STRING" id="9544.ENSMMUP00000078821"/>
<evidence type="ECO:0000256" key="5">
    <source>
        <dbReference type="ARBA" id="ARBA00022723"/>
    </source>
</evidence>
<dbReference type="InterPro" id="IPR036598">
    <property type="entry name" value="GOLD_dom_sf"/>
</dbReference>
<dbReference type="SUPFAM" id="SSF140741">
    <property type="entry name" value="RUN domain-like"/>
    <property type="match status" value="1"/>
</dbReference>
<comment type="subcellular location">
    <subcellularLocation>
        <location evidence="3">Cytoplasmic vesicle</location>
        <location evidence="3">Autophagosome</location>
    </subcellularLocation>
    <subcellularLocation>
        <location evidence="1">Endosome</location>
    </subcellularLocation>
    <subcellularLocation>
        <location evidence="2">Lysosome</location>
    </subcellularLocation>
</comment>
<dbReference type="Pfam" id="PF02759">
    <property type="entry name" value="RUN"/>
    <property type="match status" value="1"/>
</dbReference>
<dbReference type="FunFam" id="3.30.40.10:FF:000341">
    <property type="entry name" value="FYVE and coiled-coil domain containing 1"/>
    <property type="match status" value="1"/>
</dbReference>
<feature type="region of interest" description="Disordered" evidence="17">
    <location>
        <begin position="1302"/>
        <end position="1348"/>
    </location>
</feature>
<dbReference type="InterPro" id="IPR013083">
    <property type="entry name" value="Znf_RING/FYVE/PHD"/>
</dbReference>
<dbReference type="GO" id="GO:1901098">
    <property type="term" value="P:positive regulation of autophagosome maturation"/>
    <property type="evidence" value="ECO:0000318"/>
    <property type="project" value="GO_Central"/>
</dbReference>
<feature type="coiled-coil region" evidence="16">
    <location>
        <begin position="545"/>
        <end position="628"/>
    </location>
</feature>
<evidence type="ECO:0000313" key="24">
    <source>
        <dbReference type="VGNC" id="VGNC:72722"/>
    </source>
</evidence>
<keyword evidence="7 15" id="KW-0863">Zinc-finger</keyword>
<keyword evidence="23" id="KW-1185">Reference proteome</keyword>
<feature type="coiled-coil region" evidence="16">
    <location>
        <begin position="948"/>
        <end position="1123"/>
    </location>
</feature>
<dbReference type="Gene3D" id="2.60.120.680">
    <property type="entry name" value="GOLD domain"/>
    <property type="match status" value="1"/>
</dbReference>
<keyword evidence="10 16" id="KW-0175">Coiled coil</keyword>
<evidence type="ECO:0000256" key="11">
    <source>
        <dbReference type="ARBA" id="ARBA00023228"/>
    </source>
</evidence>
<evidence type="ECO:0000256" key="6">
    <source>
        <dbReference type="ARBA" id="ARBA00022753"/>
    </source>
</evidence>
<feature type="coiled-coil region" evidence="16">
    <location>
        <begin position="472"/>
        <end position="520"/>
    </location>
</feature>
<evidence type="ECO:0000256" key="18">
    <source>
        <dbReference type="SAM" id="Phobius"/>
    </source>
</evidence>
<feature type="compositionally biased region" description="Polar residues" evidence="17">
    <location>
        <begin position="1385"/>
        <end position="1395"/>
    </location>
</feature>